<keyword evidence="2" id="KW-1185">Reference proteome</keyword>
<sequence>MCTASASACIRNTLVRAFRSPCRRASIYEFLAPSLSTECRRHFSSHKRLYAEPKAVPQSFQTESYPPDSTVFLYPPKPDPSFFSPEIPLPHHGARDNIHEWLTAMERYIPPRLRLKIPATSETTFSGASLDFSWLLIQAQVSSQDIISHVGLVEGRWDLVLWMVKKVIEDGERAQQPETHWETFENWPDMKGRPMKDLTNKPINLPRLPVSPNLGHSLDDITSAPESIEFRRVVTKKALGQVWRSLGNILLTATESHHNAGAQTMSHVLEIIALLHHTGLIPDSVYSHKSHNDPHGLQQPPTLHLLSSSILTALSDATWRAHEASVKAAKNPKDAKYFLGQEIPGSRYKVQVPEVAPELWLELVLWSCLHGGWISDGVAILEKLFREPSHRWRLISWQQLQSVSEDPSGWRLFGKGHDAASKYQDRTRVQRTISSELVTAFIDGLVNEMRVGVGARGTEPEDIVRHIQGLKQFLDVNSLSLGFATWDSIIVRLLESGGVVPEKRPELLLEIMKLSSGFGVEVASPNAPSRSTTEPPYFFEPSTTPISLLHRTMRSFLNNGGITGAMQTLKALQDFTDQNKQKSVEEFFLSLKRAPPKRDEAFPRPPIEFPAFDPQLPNPLLAKLLDLATEAKLYDFSRFLFSSEDLDGPLIGTQLYNDWRIAASLIRFGTLVGDNELVMKIVRNVSIWDNKTKTQQLPAMLLTVMLCAQIQLHRWQSVGKMQNFVLENPGYRPRAEILAHFAAEALRLHKNASEDSESSATVALQAFKSLLFAWESIVLRDLRNELYCILAILSSTDAGLKDFCSQFLAFSARQSINLSTDDFNKVLAGTLDGFGSAKGRDLVDMWCHRPPKTFEPFRASGGLPTMPRFRLEKGQELEDRPQDIMLTQTSGAKLILQGRINPNRQTIWAVLRKVQQEEADRLTSGEKMDHDVRVEMRMTLKWAARLLYYMGFDYEDIVQDLGSLAELAELEGPRALRMSGSEKVEQGP</sequence>
<evidence type="ECO:0000313" key="1">
    <source>
        <dbReference type="EMBL" id="KAH7139337.1"/>
    </source>
</evidence>
<protein>
    <submittedName>
        <fullName evidence="1">Uncharacterized protein</fullName>
    </submittedName>
</protein>
<dbReference type="AlphaFoldDB" id="A0A9P9IZ92"/>
<dbReference type="Proteomes" id="UP000700596">
    <property type="component" value="Unassembled WGS sequence"/>
</dbReference>
<reference evidence="1" key="1">
    <citation type="journal article" date="2021" name="Nat. Commun.">
        <title>Genetic determinants of endophytism in the Arabidopsis root mycobiome.</title>
        <authorList>
            <person name="Mesny F."/>
            <person name="Miyauchi S."/>
            <person name="Thiergart T."/>
            <person name="Pickel B."/>
            <person name="Atanasova L."/>
            <person name="Karlsson M."/>
            <person name="Huettel B."/>
            <person name="Barry K.W."/>
            <person name="Haridas S."/>
            <person name="Chen C."/>
            <person name="Bauer D."/>
            <person name="Andreopoulos W."/>
            <person name="Pangilinan J."/>
            <person name="LaButti K."/>
            <person name="Riley R."/>
            <person name="Lipzen A."/>
            <person name="Clum A."/>
            <person name="Drula E."/>
            <person name="Henrissat B."/>
            <person name="Kohler A."/>
            <person name="Grigoriev I.V."/>
            <person name="Martin F.M."/>
            <person name="Hacquard S."/>
        </authorList>
    </citation>
    <scope>NUCLEOTIDE SEQUENCE</scope>
    <source>
        <strain evidence="1">MPI-CAGE-CH-0243</strain>
    </source>
</reference>
<gene>
    <name evidence="1" type="ORF">B0J11DRAFT_41291</name>
</gene>
<name>A0A9P9IZ92_9PLEO</name>
<evidence type="ECO:0000313" key="2">
    <source>
        <dbReference type="Proteomes" id="UP000700596"/>
    </source>
</evidence>
<dbReference type="OrthoDB" id="5341924at2759"/>
<comment type="caution">
    <text evidence="1">The sequence shown here is derived from an EMBL/GenBank/DDBJ whole genome shotgun (WGS) entry which is preliminary data.</text>
</comment>
<proteinExistence type="predicted"/>
<organism evidence="1 2">
    <name type="scientific">Dendryphion nanum</name>
    <dbReference type="NCBI Taxonomy" id="256645"/>
    <lineage>
        <taxon>Eukaryota</taxon>
        <taxon>Fungi</taxon>
        <taxon>Dikarya</taxon>
        <taxon>Ascomycota</taxon>
        <taxon>Pezizomycotina</taxon>
        <taxon>Dothideomycetes</taxon>
        <taxon>Pleosporomycetidae</taxon>
        <taxon>Pleosporales</taxon>
        <taxon>Torulaceae</taxon>
        <taxon>Dendryphion</taxon>
    </lineage>
</organism>
<dbReference type="EMBL" id="JAGMWT010000001">
    <property type="protein sequence ID" value="KAH7139337.1"/>
    <property type="molecule type" value="Genomic_DNA"/>
</dbReference>
<accession>A0A9P9IZ92</accession>